<feature type="transmembrane region" description="Helical" evidence="14">
    <location>
        <begin position="128"/>
        <end position="150"/>
    </location>
</feature>
<evidence type="ECO:0000256" key="9">
    <source>
        <dbReference type="ARBA" id="ARBA00022989"/>
    </source>
</evidence>
<dbReference type="GO" id="GO:0022857">
    <property type="term" value="F:transmembrane transporter activity"/>
    <property type="evidence" value="ECO:0007669"/>
    <property type="project" value="InterPro"/>
</dbReference>
<organism evidence="17 18">
    <name type="scientific">Proteus vulgaris</name>
    <dbReference type="NCBI Taxonomy" id="585"/>
    <lineage>
        <taxon>Bacteria</taxon>
        <taxon>Pseudomonadati</taxon>
        <taxon>Pseudomonadota</taxon>
        <taxon>Gammaproteobacteria</taxon>
        <taxon>Enterobacterales</taxon>
        <taxon>Morganellaceae</taxon>
        <taxon>Proteus</taxon>
    </lineage>
</organism>
<dbReference type="InterPro" id="IPR002898">
    <property type="entry name" value="MotA_ExbB_proton_chnl"/>
</dbReference>
<dbReference type="NCBIfam" id="TIGR02797">
    <property type="entry name" value="exbB"/>
    <property type="match status" value="1"/>
</dbReference>
<feature type="region of interest" description="Disordered" evidence="13">
    <location>
        <begin position="19"/>
        <end position="78"/>
    </location>
</feature>
<accession>A0A6G6SE17</accession>
<evidence type="ECO:0000256" key="15">
    <source>
        <dbReference type="SAM" id="SignalP"/>
    </source>
</evidence>
<evidence type="ECO:0000256" key="2">
    <source>
        <dbReference type="ARBA" id="ARBA00011471"/>
    </source>
</evidence>
<evidence type="ECO:0000256" key="4">
    <source>
        <dbReference type="ARBA" id="ARBA00022448"/>
    </source>
</evidence>
<comment type="similarity">
    <text evidence="12">Belongs to the exbB/tolQ family.</text>
</comment>
<evidence type="ECO:0000256" key="12">
    <source>
        <dbReference type="RuleBase" id="RU004057"/>
    </source>
</evidence>
<keyword evidence="10 14" id="KW-0472">Membrane</keyword>
<dbReference type="PANTHER" id="PTHR30625:SF16">
    <property type="entry name" value="BIOPOLYMER TRANSPORT PROTEIN EXBB"/>
    <property type="match status" value="1"/>
</dbReference>
<dbReference type="Proteomes" id="UP000503287">
    <property type="component" value="Chromosome"/>
</dbReference>
<gene>
    <name evidence="17" type="primary">exbB</name>
    <name evidence="17" type="ORF">GTH24_03160</name>
</gene>
<evidence type="ECO:0000256" key="8">
    <source>
        <dbReference type="ARBA" id="ARBA00022927"/>
    </source>
</evidence>
<evidence type="ECO:0000256" key="3">
    <source>
        <dbReference type="ARBA" id="ARBA00022093"/>
    </source>
</evidence>
<evidence type="ECO:0000256" key="14">
    <source>
        <dbReference type="SAM" id="Phobius"/>
    </source>
</evidence>
<keyword evidence="8 12" id="KW-0653">Protein transport</keyword>
<feature type="compositionally biased region" description="Low complexity" evidence="13">
    <location>
        <begin position="22"/>
        <end position="60"/>
    </location>
</feature>
<keyword evidence="15" id="KW-0732">Signal</keyword>
<keyword evidence="7 14" id="KW-0812">Transmembrane</keyword>
<dbReference type="EMBL" id="CP047344">
    <property type="protein sequence ID" value="QIF92948.1"/>
    <property type="molecule type" value="Genomic_DNA"/>
</dbReference>
<sequence>MRNLTASILLAIGLTGSAFADTTPATPTEQPTTAAVSSTASTQGTATTATPTTDSSANTSNEAKVPSSEPAKPEGENTLPATVENAENTVNTPSATENSSPAVEPEMVAGGGFAEDLSVMGMYRNADLVVKSVMIGLLLASIVTWALFFAKGSYLLSLRRRLRNETAQLVDAKSLNDALTISKKFGNKSATADFFNDAELERTYSQESKVASGIKERVEMRMERRVAAIVRELGRGNGYLATIGAISPFIGLFGTVWGIMNSFIGIAHSQTTNLAVVAPGIAEALLATAIGLIAAIPAVIIYNIFARMIAGYRGEIGDIATGVVTLVSRDLDIENSKAR</sequence>
<evidence type="ECO:0000256" key="7">
    <source>
        <dbReference type="ARBA" id="ARBA00022692"/>
    </source>
</evidence>
<dbReference type="InterPro" id="IPR014164">
    <property type="entry name" value="TonB_ExbB_1"/>
</dbReference>
<evidence type="ECO:0000256" key="13">
    <source>
        <dbReference type="SAM" id="MobiDB-lite"/>
    </source>
</evidence>
<feature type="domain" description="MotA/TolQ/ExbB proton channel" evidence="16">
    <location>
        <begin position="210"/>
        <end position="310"/>
    </location>
</feature>
<evidence type="ECO:0000256" key="10">
    <source>
        <dbReference type="ARBA" id="ARBA00023136"/>
    </source>
</evidence>
<dbReference type="GO" id="GO:0017038">
    <property type="term" value="P:protein import"/>
    <property type="evidence" value="ECO:0007669"/>
    <property type="project" value="TreeGrafter"/>
</dbReference>
<keyword evidence="18" id="KW-1185">Reference proteome</keyword>
<feature type="transmembrane region" description="Helical" evidence="14">
    <location>
        <begin position="239"/>
        <end position="264"/>
    </location>
</feature>
<feature type="chain" id="PRO_5028801335" description="Biopolymer transport protein ExbB" evidence="15">
    <location>
        <begin position="21"/>
        <end position="339"/>
    </location>
</feature>
<reference evidence="17 18" key="1">
    <citation type="submission" date="2020-01" db="EMBL/GenBank/DDBJ databases">
        <title>The genomic epidemiology of tigecycline resistance gene tet(X) variants in a swine farm in China.</title>
        <authorList>
            <person name="Peng K."/>
            <person name="Li R."/>
        </authorList>
    </citation>
    <scope>NUCLEOTIDE SEQUENCE [LARGE SCALE GENOMIC DNA]</scope>
    <source>
        <strain evidence="17 18">ZN3</strain>
    </source>
</reference>
<evidence type="ECO:0000256" key="5">
    <source>
        <dbReference type="ARBA" id="ARBA00022475"/>
    </source>
</evidence>
<evidence type="ECO:0000259" key="16">
    <source>
        <dbReference type="Pfam" id="PF01618"/>
    </source>
</evidence>
<feature type="signal peptide" evidence="15">
    <location>
        <begin position="1"/>
        <end position="20"/>
    </location>
</feature>
<keyword evidence="4 12" id="KW-0813">Transport</keyword>
<evidence type="ECO:0000256" key="11">
    <source>
        <dbReference type="ARBA" id="ARBA00024816"/>
    </source>
</evidence>
<comment type="function">
    <text evidence="11">Involved in the TonB-dependent energy-dependent transport of various receptor-bound substrates. Protects ExbD from proteolytic degradation and functionally stabilizes TonB.</text>
</comment>
<dbReference type="RefSeq" id="WP_072069445.1">
    <property type="nucleotide sequence ID" value="NZ_CP047344.1"/>
</dbReference>
<dbReference type="InterPro" id="IPR050790">
    <property type="entry name" value="ExbB/TolQ_transport"/>
</dbReference>
<keyword evidence="6" id="KW-0997">Cell inner membrane</keyword>
<comment type="subunit">
    <text evidence="2">The accessory proteins ExbB and ExbD seem to form a complex with TonB.</text>
</comment>
<comment type="subcellular location">
    <subcellularLocation>
        <location evidence="1">Cell inner membrane</location>
        <topology evidence="1">Multi-pass membrane protein</topology>
    </subcellularLocation>
    <subcellularLocation>
        <location evidence="12">Membrane</location>
        <topology evidence="12">Multi-pass membrane protein</topology>
    </subcellularLocation>
</comment>
<dbReference type="GO" id="GO:0005886">
    <property type="term" value="C:plasma membrane"/>
    <property type="evidence" value="ECO:0007669"/>
    <property type="project" value="UniProtKB-SubCell"/>
</dbReference>
<evidence type="ECO:0000313" key="17">
    <source>
        <dbReference type="EMBL" id="QIF92948.1"/>
    </source>
</evidence>
<dbReference type="AlphaFoldDB" id="A0A6G6SE17"/>
<evidence type="ECO:0000313" key="18">
    <source>
        <dbReference type="Proteomes" id="UP000503287"/>
    </source>
</evidence>
<proteinExistence type="inferred from homology"/>
<evidence type="ECO:0000256" key="1">
    <source>
        <dbReference type="ARBA" id="ARBA00004429"/>
    </source>
</evidence>
<feature type="transmembrane region" description="Helical" evidence="14">
    <location>
        <begin position="284"/>
        <end position="305"/>
    </location>
</feature>
<dbReference type="PANTHER" id="PTHR30625">
    <property type="entry name" value="PROTEIN TOLQ"/>
    <property type="match status" value="1"/>
</dbReference>
<keyword evidence="5" id="KW-1003">Cell membrane</keyword>
<protein>
    <recommendedName>
        <fullName evidence="3">Biopolymer transport protein ExbB</fullName>
    </recommendedName>
</protein>
<keyword evidence="9 14" id="KW-1133">Transmembrane helix</keyword>
<evidence type="ECO:0000256" key="6">
    <source>
        <dbReference type="ARBA" id="ARBA00022519"/>
    </source>
</evidence>
<name>A0A6G6SE17_PROVU</name>
<dbReference type="Pfam" id="PF01618">
    <property type="entry name" value="MotA_ExbB"/>
    <property type="match status" value="1"/>
</dbReference>